<accession>A0A836GD80</accession>
<reference evidence="3" key="1">
    <citation type="journal article" date="2021" name="Microbiol. Resour. Announc.">
        <title>LGAAP: Leishmaniinae Genome Assembly and Annotation Pipeline.</title>
        <authorList>
            <person name="Almutairi H."/>
            <person name="Urbaniak M.D."/>
            <person name="Bates M.D."/>
            <person name="Jariyapan N."/>
            <person name="Kwakye-Nuako G."/>
            <person name="Thomaz-Soccol V."/>
            <person name="Al-Salem W.S."/>
            <person name="Dillon R.J."/>
            <person name="Bates P.A."/>
            <person name="Gatherer D."/>
        </authorList>
    </citation>
    <scope>NUCLEOTIDE SEQUENCE [LARGE SCALE GENOMIC DNA]</scope>
</reference>
<evidence type="ECO:0000313" key="3">
    <source>
        <dbReference type="Proteomes" id="UP000674143"/>
    </source>
</evidence>
<dbReference type="AlphaFoldDB" id="A0A836GD80"/>
<dbReference type="EMBL" id="JAFHLR010000036">
    <property type="protein sequence ID" value="KAG5465092.1"/>
    <property type="molecule type" value="Genomic_DNA"/>
</dbReference>
<feature type="compositionally biased region" description="Basic residues" evidence="1">
    <location>
        <begin position="77"/>
        <end position="90"/>
    </location>
</feature>
<dbReference type="SMR" id="A0A836GD80"/>
<feature type="compositionally biased region" description="Low complexity" evidence="1">
    <location>
        <begin position="228"/>
        <end position="237"/>
    </location>
</feature>
<comment type="caution">
    <text evidence="2">The sequence shown here is derived from an EMBL/GenBank/DDBJ whole genome shotgun (WGS) entry which is preliminary data.</text>
</comment>
<name>A0A836GD80_9TRYP</name>
<feature type="compositionally biased region" description="Basic and acidic residues" evidence="1">
    <location>
        <begin position="359"/>
        <end position="375"/>
    </location>
</feature>
<feature type="region of interest" description="Disordered" evidence="1">
    <location>
        <begin position="346"/>
        <end position="401"/>
    </location>
</feature>
<dbReference type="KEGG" id="loi:92356556"/>
<feature type="region of interest" description="Disordered" evidence="1">
    <location>
        <begin position="1"/>
        <end position="106"/>
    </location>
</feature>
<organism evidence="2 3">
    <name type="scientific">Leishmania orientalis</name>
    <dbReference type="NCBI Taxonomy" id="2249476"/>
    <lineage>
        <taxon>Eukaryota</taxon>
        <taxon>Discoba</taxon>
        <taxon>Euglenozoa</taxon>
        <taxon>Kinetoplastea</taxon>
        <taxon>Metakinetoplastina</taxon>
        <taxon>Trypanosomatida</taxon>
        <taxon>Trypanosomatidae</taxon>
        <taxon>Leishmaniinae</taxon>
        <taxon>Leishmania</taxon>
    </lineage>
</organism>
<sequence length="608" mass="66232">METPAPSSTAPAANAPSSRGSADGGRGTTRCDRGRGRGFSRVFREASPALGRGRGGARGRGRGSGLRKRDGYASQKFMRHRSLSGKHGNHTPRDGEPAAKREKKELKPNSTFALLHSLLGDAATIAEYIREHHSTDKFREVKSVNTFLQAVSQRPKAVYEELMSQYKDEVFTALERLFALYALGKSPMIPPAHEFLIRCEQEGVRKVTWGEGVRTLPAKVAEAHTNTSAEGETAAEAPSPPPRAPVAPSLDADVTPLLSPRELLKKLAALDVVGHLQRRIEMASTLEEMQVCAKKLTAVLTDMEDDAERTSTFFSTSAAKLDYATKCQLISKLLSKVRRLVTPAFPLPRETAPSGVSDSHADGPSEESTVRREEEVPSMDGDEGPPQAASEAASSGTLATKEATEASAAVQRCAPLTEDEMRGFQEIISVAFHALEVVLKQRLPSVTQQPLSKFSKMLEWCKEKGLLATADERFVPLLDQQAEKSIAEQAKQLETVIKLKSLTAGDTDALREVVDQLWEAGHMRCFSPSSMDVLSAIAVAASVDGIDPDVKRKVADRLAQTQCHLSNTVMLPRRALRFVNDERNKVKQAAITKQLQAERNRSHTGDGE</sequence>
<dbReference type="GeneID" id="92356556"/>
<feature type="compositionally biased region" description="Basic and acidic residues" evidence="1">
    <location>
        <begin position="91"/>
        <end position="106"/>
    </location>
</feature>
<keyword evidence="3" id="KW-1185">Reference proteome</keyword>
<gene>
    <name evidence="2" type="ORF">LSCM4_00544</name>
</gene>
<feature type="region of interest" description="Disordered" evidence="1">
    <location>
        <begin position="223"/>
        <end position="252"/>
    </location>
</feature>
<proteinExistence type="predicted"/>
<feature type="compositionally biased region" description="Low complexity" evidence="1">
    <location>
        <begin position="1"/>
        <end position="18"/>
    </location>
</feature>
<reference evidence="3" key="2">
    <citation type="journal article" date="2021" name="Sci. Data">
        <title>Chromosome-scale genome sequencing, assembly and annotation of six genomes from subfamily Leishmaniinae.</title>
        <authorList>
            <person name="Almutairi H."/>
            <person name="Urbaniak M.D."/>
            <person name="Bates M.D."/>
            <person name="Jariyapan N."/>
            <person name="Kwakye-Nuako G."/>
            <person name="Thomaz Soccol V."/>
            <person name="Al-Salem W.S."/>
            <person name="Dillon R.J."/>
            <person name="Bates P.A."/>
            <person name="Gatherer D."/>
        </authorList>
    </citation>
    <scope>NUCLEOTIDE SEQUENCE [LARGE SCALE GENOMIC DNA]</scope>
</reference>
<evidence type="ECO:0000313" key="2">
    <source>
        <dbReference type="EMBL" id="KAG5465092.1"/>
    </source>
</evidence>
<protein>
    <submittedName>
        <fullName evidence="2">Uncharacterized protein</fullName>
    </submittedName>
</protein>
<dbReference type="Proteomes" id="UP000674143">
    <property type="component" value="Unassembled WGS sequence"/>
</dbReference>
<dbReference type="RefSeq" id="XP_067058723.1">
    <property type="nucleotide sequence ID" value="XM_067202622.1"/>
</dbReference>
<evidence type="ECO:0000256" key="1">
    <source>
        <dbReference type="SAM" id="MobiDB-lite"/>
    </source>
</evidence>